<protein>
    <submittedName>
        <fullName evidence="10">Uncharacterized protein</fullName>
    </submittedName>
</protein>
<evidence type="ECO:0000256" key="1">
    <source>
        <dbReference type="ARBA" id="ARBA00004141"/>
    </source>
</evidence>
<dbReference type="EMBL" id="JAGGNH010000023">
    <property type="protein sequence ID" value="KAJ0961408.1"/>
    <property type="molecule type" value="Genomic_DNA"/>
</dbReference>
<keyword evidence="11" id="KW-1185">Reference proteome</keyword>
<dbReference type="InterPro" id="IPR020966">
    <property type="entry name" value="ALMT"/>
</dbReference>
<feature type="transmembrane region" description="Helical" evidence="9">
    <location>
        <begin position="142"/>
        <end position="159"/>
    </location>
</feature>
<evidence type="ECO:0000256" key="7">
    <source>
        <dbReference type="ARBA" id="ARBA00023136"/>
    </source>
</evidence>
<organism evidence="10 11">
    <name type="scientific">Dioscorea zingiberensis</name>
    <dbReference type="NCBI Taxonomy" id="325984"/>
    <lineage>
        <taxon>Eukaryota</taxon>
        <taxon>Viridiplantae</taxon>
        <taxon>Streptophyta</taxon>
        <taxon>Embryophyta</taxon>
        <taxon>Tracheophyta</taxon>
        <taxon>Spermatophyta</taxon>
        <taxon>Magnoliopsida</taxon>
        <taxon>Liliopsida</taxon>
        <taxon>Dioscoreales</taxon>
        <taxon>Dioscoreaceae</taxon>
        <taxon>Dioscorea</taxon>
    </lineage>
</organism>
<keyword evidence="7 9" id="KW-0472">Membrane</keyword>
<keyword evidence="6" id="KW-0406">Ion transport</keyword>
<keyword evidence="3" id="KW-0813">Transport</keyword>
<keyword evidence="5 9" id="KW-1133">Transmembrane helix</keyword>
<evidence type="ECO:0000256" key="4">
    <source>
        <dbReference type="ARBA" id="ARBA00022692"/>
    </source>
</evidence>
<evidence type="ECO:0000256" key="9">
    <source>
        <dbReference type="SAM" id="Phobius"/>
    </source>
</evidence>
<accession>A0A9D5BVF5</accession>
<evidence type="ECO:0000256" key="3">
    <source>
        <dbReference type="ARBA" id="ARBA00022448"/>
    </source>
</evidence>
<keyword evidence="8" id="KW-0407">Ion channel</keyword>
<evidence type="ECO:0000313" key="10">
    <source>
        <dbReference type="EMBL" id="KAJ0961408.1"/>
    </source>
</evidence>
<comment type="subcellular location">
    <subcellularLocation>
        <location evidence="1">Membrane</location>
        <topology evidence="1">Multi-pass membrane protein</topology>
    </subcellularLocation>
</comment>
<reference evidence="10 11" key="1">
    <citation type="journal article" date="2022" name="Hortic Res">
        <title>The genome of Dioscorea zingiberensis sheds light on the biosynthesis, origin and evolution of the medicinally important diosgenin saponins.</title>
        <authorList>
            <person name="Li Y."/>
            <person name="Tan C."/>
            <person name="Li Z."/>
            <person name="Guo J."/>
            <person name="Li S."/>
            <person name="Chen X."/>
            <person name="Wang C."/>
            <person name="Dai X."/>
            <person name="Yang H."/>
            <person name="Song W."/>
            <person name="Hou L."/>
            <person name="Xu J."/>
            <person name="Tong Z."/>
            <person name="Xu A."/>
            <person name="Yuan X."/>
            <person name="Wang W."/>
            <person name="Yang Q."/>
            <person name="Chen L."/>
            <person name="Sun Z."/>
            <person name="Wang K."/>
            <person name="Pan B."/>
            <person name="Chen J."/>
            <person name="Bao Y."/>
            <person name="Liu F."/>
            <person name="Qi X."/>
            <person name="Gang D.R."/>
            <person name="Wen J."/>
            <person name="Li J."/>
        </authorList>
    </citation>
    <scope>NUCLEOTIDE SEQUENCE [LARGE SCALE GENOMIC DNA]</scope>
    <source>
        <strain evidence="10">Dzin_1.0</strain>
    </source>
</reference>
<dbReference type="GO" id="GO:0015743">
    <property type="term" value="P:malate transport"/>
    <property type="evidence" value="ECO:0007669"/>
    <property type="project" value="InterPro"/>
</dbReference>
<sequence length="289" mass="31278">MKDLGYKEGCPSQFGRLAWIGCIFPAPMSFSDATPSGRTLNSYVSTLLVTMCVFCKQIESSCQLFHEKGDIDVASWTTLITGYGLHDSALNSGCGIGLLVALLAQHIGGASKAVAIGSSVFVFGATATNPRLDPNINKKNDYVTVILILLLSLVLASCVQGDQIIKIARDLLSSIAIGFVICLFNALFVFPVWTRDELHNSLSNKFDKPVESIEGCLEVCDRLLERLVNQNGAIKSGTSITSSVFLLEDINGGERVALILHEAAVVIDLKYLTPRLLEYGLLQCVLIFL</sequence>
<dbReference type="Proteomes" id="UP001085076">
    <property type="component" value="Unassembled WGS sequence"/>
</dbReference>
<comment type="caution">
    <text evidence="10">The sequence shown here is derived from an EMBL/GenBank/DDBJ whole genome shotgun (WGS) entry which is preliminary data.</text>
</comment>
<gene>
    <name evidence="10" type="ORF">J5N97_000363</name>
</gene>
<evidence type="ECO:0000256" key="8">
    <source>
        <dbReference type="ARBA" id="ARBA00023303"/>
    </source>
</evidence>
<feature type="transmembrane region" description="Helical" evidence="9">
    <location>
        <begin position="171"/>
        <end position="193"/>
    </location>
</feature>
<evidence type="ECO:0000256" key="6">
    <source>
        <dbReference type="ARBA" id="ARBA00023065"/>
    </source>
</evidence>
<evidence type="ECO:0000256" key="2">
    <source>
        <dbReference type="ARBA" id="ARBA00007079"/>
    </source>
</evidence>
<dbReference type="PANTHER" id="PTHR31086">
    <property type="entry name" value="ALUMINUM-ACTIVATED MALATE TRANSPORTER 10"/>
    <property type="match status" value="1"/>
</dbReference>
<dbReference type="Pfam" id="PF11744">
    <property type="entry name" value="ALMT"/>
    <property type="match status" value="1"/>
</dbReference>
<dbReference type="GO" id="GO:0034220">
    <property type="term" value="P:monoatomic ion transmembrane transport"/>
    <property type="evidence" value="ECO:0007669"/>
    <property type="project" value="UniProtKB-KW"/>
</dbReference>
<comment type="similarity">
    <text evidence="2">Belongs to the aromatic acid exporter (TC 2.A.85) family.</text>
</comment>
<dbReference type="AlphaFoldDB" id="A0A9D5BVF5"/>
<name>A0A9D5BVF5_9LILI</name>
<keyword evidence="4 9" id="KW-0812">Transmembrane</keyword>
<dbReference type="OrthoDB" id="68611at2759"/>
<evidence type="ECO:0000313" key="11">
    <source>
        <dbReference type="Proteomes" id="UP001085076"/>
    </source>
</evidence>
<evidence type="ECO:0000256" key="5">
    <source>
        <dbReference type="ARBA" id="ARBA00022989"/>
    </source>
</evidence>
<proteinExistence type="inferred from homology"/>
<dbReference type="GO" id="GO:0016020">
    <property type="term" value="C:membrane"/>
    <property type="evidence" value="ECO:0007669"/>
    <property type="project" value="UniProtKB-SubCell"/>
</dbReference>